<dbReference type="CDD" id="cd07012">
    <property type="entry name" value="PBP2_Bug_TTT"/>
    <property type="match status" value="1"/>
</dbReference>
<dbReference type="Proteomes" id="UP000574067">
    <property type="component" value="Unassembled WGS sequence"/>
</dbReference>
<dbReference type="Gene3D" id="3.40.190.10">
    <property type="entry name" value="Periplasmic binding protein-like II"/>
    <property type="match status" value="1"/>
</dbReference>
<comment type="caution">
    <text evidence="3">The sequence shown here is derived from an EMBL/GenBank/DDBJ whole genome shotgun (WGS) entry which is preliminary data.</text>
</comment>
<keyword evidence="2" id="KW-0732">Signal</keyword>
<dbReference type="PANTHER" id="PTHR42928:SF5">
    <property type="entry name" value="BLR1237 PROTEIN"/>
    <property type="match status" value="1"/>
</dbReference>
<organism evidence="3 4">
    <name type="scientific">Azohydromonas caseinilytica</name>
    <dbReference type="NCBI Taxonomy" id="2728836"/>
    <lineage>
        <taxon>Bacteria</taxon>
        <taxon>Pseudomonadati</taxon>
        <taxon>Pseudomonadota</taxon>
        <taxon>Betaproteobacteria</taxon>
        <taxon>Burkholderiales</taxon>
        <taxon>Sphaerotilaceae</taxon>
        <taxon>Azohydromonas</taxon>
    </lineage>
</organism>
<feature type="signal peptide" evidence="2">
    <location>
        <begin position="1"/>
        <end position="27"/>
    </location>
</feature>
<dbReference type="Gene3D" id="3.40.190.150">
    <property type="entry name" value="Bordetella uptake gene, domain 1"/>
    <property type="match status" value="1"/>
</dbReference>
<gene>
    <name evidence="3" type="ORF">HHL10_17375</name>
</gene>
<proteinExistence type="inferred from homology"/>
<evidence type="ECO:0000256" key="2">
    <source>
        <dbReference type="SAM" id="SignalP"/>
    </source>
</evidence>
<dbReference type="SUPFAM" id="SSF53850">
    <property type="entry name" value="Periplasmic binding protein-like II"/>
    <property type="match status" value="1"/>
</dbReference>
<comment type="similarity">
    <text evidence="1">Belongs to the UPF0065 (bug) family.</text>
</comment>
<dbReference type="EMBL" id="JABBFW010000012">
    <property type="protein sequence ID" value="NML16756.1"/>
    <property type="molecule type" value="Genomic_DNA"/>
</dbReference>
<accession>A0A848FCQ4</accession>
<dbReference type="Pfam" id="PF03401">
    <property type="entry name" value="TctC"/>
    <property type="match status" value="1"/>
</dbReference>
<dbReference type="RefSeq" id="WP_169161653.1">
    <property type="nucleotide sequence ID" value="NZ_JABBFW010000012.1"/>
</dbReference>
<protein>
    <submittedName>
        <fullName evidence="3">Tripartite tricarboxylate transporter substrate binding protein</fullName>
    </submittedName>
</protein>
<dbReference type="InterPro" id="IPR005064">
    <property type="entry name" value="BUG"/>
</dbReference>
<feature type="chain" id="PRO_5032686298" evidence="2">
    <location>
        <begin position="28"/>
        <end position="326"/>
    </location>
</feature>
<evidence type="ECO:0000313" key="3">
    <source>
        <dbReference type="EMBL" id="NML16756.1"/>
    </source>
</evidence>
<sequence>MRRMFCRKLAGTAVALLACTALSPVLAQPYPSKPIRLIVPYSPGGLPDTVARALSPHLSKALGQTVFVENKPGAGGSISAAVITQSPADGYNLLVTDGPLLTISPLINKSVTYNVDKDFAPVSLVGKAPLFLAVNARVPAKTLDEFIALAKARPGKLNYGSSGIGGIHHLTAEAMKEALGLEIAHIPFKGSANSVPAMIGGEVDMVFASPPSLMGFVKSDKARLIAINSLKRSPLAPDVPALAEKSPGFDFAFNVAVLARAGTPKDITDRIATEIAKIVKQPEVVEQLQAAGVDPVGGSGEQLASALKSEGERLTAAARRANLKSE</sequence>
<evidence type="ECO:0000256" key="1">
    <source>
        <dbReference type="ARBA" id="ARBA00006987"/>
    </source>
</evidence>
<dbReference type="PROSITE" id="PS51257">
    <property type="entry name" value="PROKAR_LIPOPROTEIN"/>
    <property type="match status" value="1"/>
</dbReference>
<keyword evidence="4" id="KW-1185">Reference proteome</keyword>
<name>A0A848FCQ4_9BURK</name>
<dbReference type="PIRSF" id="PIRSF017082">
    <property type="entry name" value="YflP"/>
    <property type="match status" value="1"/>
</dbReference>
<evidence type="ECO:0000313" key="4">
    <source>
        <dbReference type="Proteomes" id="UP000574067"/>
    </source>
</evidence>
<dbReference type="InterPro" id="IPR042100">
    <property type="entry name" value="Bug_dom1"/>
</dbReference>
<reference evidence="3 4" key="1">
    <citation type="submission" date="2020-04" db="EMBL/GenBank/DDBJ databases">
        <title>Azohydromonas sp. isolated from soil.</title>
        <authorList>
            <person name="Dahal R.H."/>
        </authorList>
    </citation>
    <scope>NUCLEOTIDE SEQUENCE [LARGE SCALE GENOMIC DNA]</scope>
    <source>
        <strain evidence="3 4">G-1-1-14</strain>
    </source>
</reference>
<dbReference type="AlphaFoldDB" id="A0A848FCQ4"/>
<dbReference type="PANTHER" id="PTHR42928">
    <property type="entry name" value="TRICARBOXYLATE-BINDING PROTEIN"/>
    <property type="match status" value="1"/>
</dbReference>